<comment type="similarity">
    <text evidence="1">Belongs to the Orn/Lys/Arg decarboxylase class-I family.</text>
</comment>
<dbReference type="SUPFAM" id="SSF55904">
    <property type="entry name" value="Ornithine decarboxylase C-terminal domain"/>
    <property type="match status" value="1"/>
</dbReference>
<dbReference type="RefSeq" id="WP_268924327.1">
    <property type="nucleotide sequence ID" value="NZ_JAPTGB010000004.1"/>
</dbReference>
<evidence type="ECO:0000313" key="6">
    <source>
        <dbReference type="EMBL" id="MCZ0860105.1"/>
    </source>
</evidence>
<dbReference type="Gene3D" id="3.40.50.2300">
    <property type="match status" value="1"/>
</dbReference>
<dbReference type="EC" id="4.1.1.19" evidence="6"/>
<comment type="caution">
    <text evidence="6">The sequence shown here is derived from an EMBL/GenBank/DDBJ whole genome shotgun (WGS) entry which is preliminary data.</text>
</comment>
<reference evidence="6" key="1">
    <citation type="submission" date="2022-12" db="EMBL/GenBank/DDBJ databases">
        <title>Isolation and characterisation of novel Methanocorpusculum spp. from native Australian herbivores indicates the genus is ancestrally host-associated.</title>
        <authorList>
            <person name="Volmer J.G."/>
            <person name="Soo R.M."/>
            <person name="Evans P.N."/>
            <person name="Hoedt E.C."/>
            <person name="Astorga Alsina A.L."/>
            <person name="Woodcroft B.J."/>
            <person name="Tyson G.W."/>
            <person name="Hugenholtz P."/>
            <person name="Morrison M."/>
        </authorList>
    </citation>
    <scope>NUCLEOTIDE SEQUENCE</scope>
    <source>
        <strain evidence="6">MG</strain>
    </source>
</reference>
<dbReference type="Proteomes" id="UP001141422">
    <property type="component" value="Unassembled WGS sequence"/>
</dbReference>
<dbReference type="Gene3D" id="3.40.640.10">
    <property type="entry name" value="Type I PLP-dependent aspartate aminotransferase-like (Major domain)"/>
    <property type="match status" value="1"/>
</dbReference>
<dbReference type="Pfam" id="PF03709">
    <property type="entry name" value="OKR_DC_1_N"/>
    <property type="match status" value="1"/>
</dbReference>
<evidence type="ECO:0000256" key="1">
    <source>
        <dbReference type="ARBA" id="ARBA00010671"/>
    </source>
</evidence>
<dbReference type="InterPro" id="IPR015421">
    <property type="entry name" value="PyrdxlP-dep_Trfase_major"/>
</dbReference>
<dbReference type="PANTHER" id="PTHR45229:SF3">
    <property type="entry name" value="BIODEGRADATIVE ARGININE DECARBOXYLASE"/>
    <property type="match status" value="1"/>
</dbReference>
<protein>
    <submittedName>
        <fullName evidence="6">Arginine decarboxylase</fullName>
        <ecNumber evidence="6">4.1.1.19</ecNumber>
    </submittedName>
</protein>
<evidence type="ECO:0000313" key="7">
    <source>
        <dbReference type="Proteomes" id="UP001141422"/>
    </source>
</evidence>
<gene>
    <name evidence="6" type="ORF">O0S10_02530</name>
</gene>
<accession>A0ABT4IEE1</accession>
<dbReference type="Pfam" id="PF03711">
    <property type="entry name" value="OKR_DC_1_C"/>
    <property type="match status" value="1"/>
</dbReference>
<name>A0ABT4IEE1_9EURY</name>
<dbReference type="InterPro" id="IPR008286">
    <property type="entry name" value="Prn/Lys/Arg_de-COase_C"/>
</dbReference>
<evidence type="ECO:0000256" key="2">
    <source>
        <dbReference type="ARBA" id="ARBA00022793"/>
    </source>
</evidence>
<keyword evidence="2" id="KW-0210">Decarboxylase</keyword>
<feature type="domain" description="Orn/Lys/Arg decarboxylases family 1 pyridoxal-P attachment site" evidence="5">
    <location>
        <begin position="381"/>
        <end position="395"/>
    </location>
</feature>
<keyword evidence="7" id="KW-1185">Reference proteome</keyword>
<dbReference type="InterPro" id="IPR015424">
    <property type="entry name" value="PyrdxlP-dep_Trfase"/>
</dbReference>
<dbReference type="Gene3D" id="3.90.1150.10">
    <property type="entry name" value="Aspartate Aminotransferase, domain 1"/>
    <property type="match status" value="1"/>
</dbReference>
<organism evidence="6 7">
    <name type="scientific">Methanocorpusculum petauri</name>
    <dbReference type="NCBI Taxonomy" id="3002863"/>
    <lineage>
        <taxon>Archaea</taxon>
        <taxon>Methanobacteriati</taxon>
        <taxon>Methanobacteriota</taxon>
        <taxon>Stenosarchaea group</taxon>
        <taxon>Methanomicrobia</taxon>
        <taxon>Methanomicrobiales</taxon>
        <taxon>Methanocorpusculaceae</taxon>
        <taxon>Methanocorpusculum</taxon>
    </lineage>
</organism>
<dbReference type="PROSITE" id="PS00703">
    <property type="entry name" value="OKR_DC_1"/>
    <property type="match status" value="1"/>
</dbReference>
<evidence type="ECO:0000259" key="5">
    <source>
        <dbReference type="PROSITE" id="PS00703"/>
    </source>
</evidence>
<dbReference type="InterPro" id="IPR015422">
    <property type="entry name" value="PyrdxlP-dep_Trfase_small"/>
</dbReference>
<evidence type="ECO:0000256" key="3">
    <source>
        <dbReference type="ARBA" id="ARBA00022898"/>
    </source>
</evidence>
<keyword evidence="4 6" id="KW-0456">Lyase</keyword>
<dbReference type="Pfam" id="PF01276">
    <property type="entry name" value="OKR_DC_1"/>
    <property type="match status" value="1"/>
</dbReference>
<keyword evidence="3" id="KW-0663">Pyridoxal phosphate</keyword>
<dbReference type="InterPro" id="IPR000310">
    <property type="entry name" value="Orn/Lys/Arg_deCO2ase_major_dom"/>
</dbReference>
<dbReference type="PANTHER" id="PTHR45229">
    <property type="entry name" value="CONSTITUTIVE ORNITHINE DECARBOXYLASE"/>
    <property type="match status" value="1"/>
</dbReference>
<dbReference type="InterPro" id="IPR005308">
    <property type="entry name" value="OKR_de-COase_N"/>
</dbReference>
<dbReference type="GO" id="GO:0008792">
    <property type="term" value="F:arginine decarboxylase activity"/>
    <property type="evidence" value="ECO:0007669"/>
    <property type="project" value="UniProtKB-EC"/>
</dbReference>
<dbReference type="InterPro" id="IPR036633">
    <property type="entry name" value="Prn/Lys/Arg_de-COase_C_sf"/>
</dbReference>
<dbReference type="InterPro" id="IPR011193">
    <property type="entry name" value="Orn/lys/arg_de-COase"/>
</dbReference>
<proteinExistence type="inferred from homology"/>
<dbReference type="SUPFAM" id="SSF53383">
    <property type="entry name" value="PLP-dependent transferases"/>
    <property type="match status" value="1"/>
</dbReference>
<evidence type="ECO:0000256" key="4">
    <source>
        <dbReference type="ARBA" id="ARBA00023239"/>
    </source>
</evidence>
<dbReference type="PIRSF" id="PIRSF009393">
    <property type="entry name" value="Orn_decarb"/>
    <property type="match status" value="1"/>
</dbReference>
<sequence length="755" mass="83687">MEPTDTLSVLIIGADTKSGSAFAHNMQALIDHLKSDDMHVISVDSFEGLKDGFIANGAMADCVLIDWHAQSARELIKRIREQNKYVSIFLLTEPGDLSKLPVEIFSAIDEYAWILGDTPEFIAGRIKSAARKYRKAILPPMFGALMDFSEDFEYSWHTPGHTAGTAFLKSPIGKLFYEFYGEQTFRSDLSISVGELGSLLDHSGPIGEAEQYAAKVFGSDMTFFVTNGTSTSNRVVQGALVAPDEIVFVDRNCHKSLEQAFTLDHGIPVYMVPTRNRYGILGPIPQHEMEPETLAKKLADHPLASKAQNQTPAAAVVTNSTYDGVCYDAVHSEELLGQTVNTIHYDEAWYGYAKFNPMYAGRFGMHEDDRPAGDRPTVITTQSTHKLLAALSQASMIHIKNGKHPLDHALFNEAFMMHASTSPQYGIIASLDVSSKMMDMGGSALMQESIDEAIHFRQMMARACGELDLCKPGDWWFHAWQPDTVTMPDGKKVPFADADPEVLAHNPSCWMLRPGEVWHGFPDMSENWAMLDPIKVTVLTPGMNDDGTHAEFGIPAAVVLAYLDTKGIINEKSGDYNILFLFSMGVTKGKWGTLMSALFDFKTLFDKNTPLEEVLPDLVKAYPNRYSGMTLPELAKEMHQYIKSTRQTQLANEACAVMPTPVMKPADAYRYIVKGQVEHVPVDKMANRIVATGVVPYPPGIPMLMPGENAGKADGPILMYLKTLQEFDRKFPGFAHDTHGVEEIDGTYYVYCLKE</sequence>
<dbReference type="EMBL" id="JAPTGB010000004">
    <property type="protein sequence ID" value="MCZ0860105.1"/>
    <property type="molecule type" value="Genomic_DNA"/>
</dbReference>
<dbReference type="Gene3D" id="3.90.100.10">
    <property type="entry name" value="Orn/Lys/Arg decarboxylase, C-terminal domain"/>
    <property type="match status" value="1"/>
</dbReference>